<protein>
    <submittedName>
        <fullName evidence="1">Uncharacterized protein</fullName>
    </submittedName>
</protein>
<organism evidence="1 2">
    <name type="scientific">Pedobacter xixiisoli</name>
    <dbReference type="NCBI Taxonomy" id="1476464"/>
    <lineage>
        <taxon>Bacteria</taxon>
        <taxon>Pseudomonadati</taxon>
        <taxon>Bacteroidota</taxon>
        <taxon>Sphingobacteriia</taxon>
        <taxon>Sphingobacteriales</taxon>
        <taxon>Sphingobacteriaceae</taxon>
        <taxon>Pedobacter</taxon>
    </lineage>
</organism>
<gene>
    <name evidence="1" type="ORF">SAMN06297358_1878</name>
</gene>
<proteinExistence type="predicted"/>
<evidence type="ECO:0000313" key="1">
    <source>
        <dbReference type="EMBL" id="SOD14914.1"/>
    </source>
</evidence>
<dbReference type="RefSeq" id="WP_262710522.1">
    <property type="nucleotide sequence ID" value="NZ_SSBV01000002.1"/>
</dbReference>
<reference evidence="2" key="1">
    <citation type="submission" date="2017-09" db="EMBL/GenBank/DDBJ databases">
        <authorList>
            <person name="Varghese N."/>
            <person name="Submissions S."/>
        </authorList>
    </citation>
    <scope>NUCLEOTIDE SEQUENCE [LARGE SCALE GENOMIC DNA]</scope>
    <source>
        <strain evidence="2">CGMCC 1.12803</strain>
    </source>
</reference>
<keyword evidence="2" id="KW-1185">Reference proteome</keyword>
<accession>A0A285ZZ41</accession>
<sequence>METLIAGISDFVNLKLMNLSSTINLLIFRNKHIAYVPDTEIN</sequence>
<dbReference type="Proteomes" id="UP000219281">
    <property type="component" value="Unassembled WGS sequence"/>
</dbReference>
<evidence type="ECO:0000313" key="2">
    <source>
        <dbReference type="Proteomes" id="UP000219281"/>
    </source>
</evidence>
<dbReference type="AlphaFoldDB" id="A0A285ZZ41"/>
<name>A0A285ZZ41_9SPHI</name>
<dbReference type="EMBL" id="OCMT01000002">
    <property type="protein sequence ID" value="SOD14914.1"/>
    <property type="molecule type" value="Genomic_DNA"/>
</dbReference>